<feature type="binding site" evidence="14">
    <location>
        <begin position="52"/>
        <end position="55"/>
    </location>
    <ligand>
        <name>GTP</name>
        <dbReference type="ChEBI" id="CHEBI:37565"/>
        <label>1</label>
    </ligand>
</feature>
<dbReference type="PRINTS" id="PR00326">
    <property type="entry name" value="GTP1OBG"/>
</dbReference>
<comment type="subcellular location">
    <subcellularLocation>
        <location evidence="2 16">Cell membrane</location>
        <topology evidence="2 16">Multi-pass membrane protein</topology>
    </subcellularLocation>
</comment>
<comment type="similarity">
    <text evidence="16">Belongs to the TRAFAC class TrmE-Era-EngA-EngB-Septin-like GTPase superfamily. FeoB GTPase (TC 9.A.8) family.</text>
</comment>
<dbReference type="Proteomes" id="UP000241848">
    <property type="component" value="Unassembled WGS sequence"/>
</dbReference>
<feature type="transmembrane region" description="Helical" evidence="16">
    <location>
        <begin position="347"/>
        <end position="373"/>
    </location>
</feature>
<feature type="transmembrane region" description="Helical" evidence="16">
    <location>
        <begin position="506"/>
        <end position="525"/>
    </location>
</feature>
<dbReference type="Pfam" id="PF02421">
    <property type="entry name" value="FeoB_N"/>
    <property type="match status" value="1"/>
</dbReference>
<feature type="binding site" evidence="14">
    <location>
        <begin position="110"/>
        <end position="113"/>
    </location>
    <ligand>
        <name>GTP</name>
        <dbReference type="ChEBI" id="CHEBI:37565"/>
        <label>1</label>
    </ligand>
</feature>
<evidence type="ECO:0000256" key="9">
    <source>
        <dbReference type="ARBA" id="ARBA00023004"/>
    </source>
</evidence>
<evidence type="ECO:0000256" key="15">
    <source>
        <dbReference type="PIRSR" id="PIRSR603373-2"/>
    </source>
</evidence>
<dbReference type="InterPro" id="IPR050860">
    <property type="entry name" value="FeoB_GTPase"/>
</dbReference>
<feature type="transmembrane region" description="Helical" evidence="16">
    <location>
        <begin position="413"/>
        <end position="434"/>
    </location>
</feature>
<reference evidence="18 19" key="1">
    <citation type="journal article" date="2014" name="BMC Genomics">
        <title>Comparison of environmental and isolate Sulfobacillus genomes reveals diverse carbon, sulfur, nitrogen, and hydrogen metabolisms.</title>
        <authorList>
            <person name="Justice N.B."/>
            <person name="Norman A."/>
            <person name="Brown C.T."/>
            <person name="Singh A."/>
            <person name="Thomas B.C."/>
            <person name="Banfield J.F."/>
        </authorList>
    </citation>
    <scope>NUCLEOTIDE SEQUENCE [LARGE SCALE GENOMIC DNA]</scope>
    <source>
        <strain evidence="18">AMDSBA3</strain>
    </source>
</reference>
<dbReference type="Gene3D" id="3.40.50.300">
    <property type="entry name" value="P-loop containing nucleotide triphosphate hydrolases"/>
    <property type="match status" value="1"/>
</dbReference>
<dbReference type="InterPro" id="IPR030389">
    <property type="entry name" value="G_FEOB_dom"/>
</dbReference>
<keyword evidence="11 14" id="KW-0342">GTP-binding</keyword>
<protein>
    <recommendedName>
        <fullName evidence="13 16">Ferrous iron transport protein B</fullName>
    </recommendedName>
</protein>
<evidence type="ECO:0000259" key="17">
    <source>
        <dbReference type="PROSITE" id="PS51711"/>
    </source>
</evidence>
<evidence type="ECO:0000256" key="5">
    <source>
        <dbReference type="ARBA" id="ARBA00022496"/>
    </source>
</evidence>
<dbReference type="Pfam" id="PF07664">
    <property type="entry name" value="FeoB_C"/>
    <property type="match status" value="1"/>
</dbReference>
<feature type="transmembrane region" description="Helical" evidence="16">
    <location>
        <begin position="385"/>
        <end position="407"/>
    </location>
</feature>
<feature type="transmembrane region" description="Helical" evidence="16">
    <location>
        <begin position="243"/>
        <end position="266"/>
    </location>
</feature>
<feature type="binding site" evidence="15">
    <location>
        <position position="24"/>
    </location>
    <ligand>
        <name>Mg(2+)</name>
        <dbReference type="ChEBI" id="CHEBI:18420"/>
        <label>2</label>
    </ligand>
</feature>
<keyword evidence="15" id="KW-0460">Magnesium</keyword>
<feature type="binding site" evidence="14">
    <location>
        <begin position="35"/>
        <end position="39"/>
    </location>
    <ligand>
        <name>GTP</name>
        <dbReference type="ChEBI" id="CHEBI:37565"/>
        <label>2</label>
    </ligand>
</feature>
<gene>
    <name evidence="18" type="primary">feoB</name>
    <name evidence="18" type="ORF">C7B45_07655</name>
</gene>
<proteinExistence type="inferred from homology"/>
<evidence type="ECO:0000256" key="1">
    <source>
        <dbReference type="ARBA" id="ARBA00003926"/>
    </source>
</evidence>
<evidence type="ECO:0000313" key="19">
    <source>
        <dbReference type="Proteomes" id="UP000241848"/>
    </source>
</evidence>
<dbReference type="PANTHER" id="PTHR43185:SF1">
    <property type="entry name" value="FE(2+) TRANSPORTER FEOB"/>
    <property type="match status" value="1"/>
</dbReference>
<feature type="binding site" evidence="14">
    <location>
        <begin position="10"/>
        <end position="17"/>
    </location>
    <ligand>
        <name>GTP</name>
        <dbReference type="ChEBI" id="CHEBI:37565"/>
        <label>1</label>
    </ligand>
</feature>
<keyword evidence="12 16" id="KW-0472">Membrane</keyword>
<dbReference type="GO" id="GO:0005886">
    <property type="term" value="C:plasma membrane"/>
    <property type="evidence" value="ECO:0007669"/>
    <property type="project" value="UniProtKB-SubCell"/>
</dbReference>
<keyword evidence="10" id="KW-0406">Ion transport</keyword>
<dbReference type="InterPro" id="IPR006073">
    <property type="entry name" value="GTP-bd"/>
</dbReference>
<evidence type="ECO:0000256" key="4">
    <source>
        <dbReference type="ARBA" id="ARBA00022475"/>
    </source>
</evidence>
<evidence type="ECO:0000256" key="7">
    <source>
        <dbReference type="ARBA" id="ARBA00022741"/>
    </source>
</evidence>
<evidence type="ECO:0000256" key="10">
    <source>
        <dbReference type="ARBA" id="ARBA00023065"/>
    </source>
</evidence>
<dbReference type="SUPFAM" id="SSF52540">
    <property type="entry name" value="P-loop containing nucleoside triphosphate hydrolases"/>
    <property type="match status" value="1"/>
</dbReference>
<keyword evidence="15" id="KW-0479">Metal-binding</keyword>
<dbReference type="AlphaFoldDB" id="A0A2T2WJ18"/>
<name>A0A2T2WJ18_9FIRM</name>
<evidence type="ECO:0000256" key="14">
    <source>
        <dbReference type="PIRSR" id="PIRSR603373-1"/>
    </source>
</evidence>
<dbReference type="InterPro" id="IPR003373">
    <property type="entry name" value="Fe2_transport_prot-B"/>
</dbReference>
<keyword evidence="6 16" id="KW-0812">Transmembrane</keyword>
<evidence type="ECO:0000313" key="18">
    <source>
        <dbReference type="EMBL" id="PSR22237.1"/>
    </source>
</evidence>
<evidence type="ECO:0000256" key="12">
    <source>
        <dbReference type="ARBA" id="ARBA00023136"/>
    </source>
</evidence>
<dbReference type="InterPro" id="IPR027417">
    <property type="entry name" value="P-loop_NTPase"/>
</dbReference>
<evidence type="ECO:0000256" key="6">
    <source>
        <dbReference type="ARBA" id="ARBA00022692"/>
    </source>
</evidence>
<keyword evidence="7 14" id="KW-0547">Nucleotide-binding</keyword>
<keyword evidence="4" id="KW-1003">Cell membrane</keyword>
<dbReference type="InterPro" id="IPR011640">
    <property type="entry name" value="Fe2_transport_prot_B_C"/>
</dbReference>
<evidence type="ECO:0000256" key="11">
    <source>
        <dbReference type="ARBA" id="ARBA00023134"/>
    </source>
</evidence>
<keyword evidence="8 16" id="KW-1133">Transmembrane helix</keyword>
<keyword evidence="5 16" id="KW-0410">Iron transport</keyword>
<accession>A0A2T2WJ18</accession>
<evidence type="ECO:0000256" key="16">
    <source>
        <dbReference type="RuleBase" id="RU362098"/>
    </source>
</evidence>
<dbReference type="GO" id="GO:0005525">
    <property type="term" value="F:GTP binding"/>
    <property type="evidence" value="ECO:0007669"/>
    <property type="project" value="UniProtKB-KW"/>
</dbReference>
<comment type="caution">
    <text evidence="18">The sequence shown here is derived from an EMBL/GenBank/DDBJ whole genome shotgun (WGS) entry which is preliminary data.</text>
</comment>
<dbReference type="PROSITE" id="PS51711">
    <property type="entry name" value="G_FEOB"/>
    <property type="match status" value="1"/>
</dbReference>
<dbReference type="InterPro" id="IPR011642">
    <property type="entry name" value="Gate_dom"/>
</dbReference>
<evidence type="ECO:0000256" key="8">
    <source>
        <dbReference type="ARBA" id="ARBA00022989"/>
    </source>
</evidence>
<feature type="transmembrane region" description="Helical" evidence="16">
    <location>
        <begin position="303"/>
        <end position="327"/>
    </location>
</feature>
<dbReference type="EMBL" id="PXYV01000020">
    <property type="protein sequence ID" value="PSR22237.1"/>
    <property type="molecule type" value="Genomic_DNA"/>
</dbReference>
<comment type="function">
    <text evidence="1 16">Probable transporter of a GTP-driven Fe(2+) uptake system.</text>
</comment>
<keyword evidence="3 16" id="KW-0813">Transport</keyword>
<evidence type="ECO:0000256" key="13">
    <source>
        <dbReference type="NCBIfam" id="TIGR00437"/>
    </source>
</evidence>
<feature type="transmembrane region" description="Helical" evidence="16">
    <location>
        <begin position="272"/>
        <end position="291"/>
    </location>
</feature>
<organism evidence="18 19">
    <name type="scientific">Sulfobacillus acidophilus</name>
    <dbReference type="NCBI Taxonomy" id="53633"/>
    <lineage>
        <taxon>Bacteria</taxon>
        <taxon>Bacillati</taxon>
        <taxon>Bacillota</taxon>
        <taxon>Clostridia</taxon>
        <taxon>Eubacteriales</taxon>
        <taxon>Clostridiales Family XVII. Incertae Sedis</taxon>
        <taxon>Sulfobacillus</taxon>
    </lineage>
</organism>
<dbReference type="Pfam" id="PF07670">
    <property type="entry name" value="Gate"/>
    <property type="match status" value="2"/>
</dbReference>
<dbReference type="GO" id="GO:0046872">
    <property type="term" value="F:metal ion binding"/>
    <property type="evidence" value="ECO:0007669"/>
    <property type="project" value="UniProtKB-KW"/>
</dbReference>
<sequence>MARRIIVLAGNPNVGKSVVFTQLSGRYAEVSNFPGTTVEVMEGRLGPDRLVDTPGVYGLSRFTDEERITLDAVRHADLVVQVVDGTHLPRDLFLTWQLIDAQIPLVVAVNLVDELRRLGGAVDIRALQEILGVPVVAISGLSGEGLAELTQMIEKGSQPSPKGRAFEAPCVSNRLDAMLWNEEDALLAQICQNTPPVNNRTVVYSERRLRADETAQAVFTPTRPASAVNQWLGHVLLTPFGSVIALAVVLLSVYYLVGVVVANVVVSHIESAMTVAVLPVLTALVGDFVPPGSIAYRLLVGQYGLISAGLIYLVALLLPLIIAFYLLLATMEDSGYLPRLATMLDRFFLRLGLNGRAVIPLVLGFGCVTMATVTTRILSTERERTIATILLAWTIPCSAQMGVITGLLSGLGWPFALTYGLTIAGLFVIVGTLLDRTLAGRPAALLLDLPPLRWPSPMNILEKTRIKVVAFLKEAGPLFLLGSGVVELSQMTGLLPALSDRVGPLMQSWLGIPGAAAPAFILGFIRRDFGAVGLYASGLSPHQILTGAVTLTLFVPCIASTLVIFKERGAFQGTVIWLGSMALALTVGGLVARLGPM</sequence>
<feature type="transmembrane region" description="Helical" evidence="16">
    <location>
        <begin position="571"/>
        <end position="592"/>
    </location>
</feature>
<evidence type="ECO:0000256" key="2">
    <source>
        <dbReference type="ARBA" id="ARBA00004651"/>
    </source>
</evidence>
<feature type="domain" description="FeoB-type G" evidence="17">
    <location>
        <begin position="3"/>
        <end position="159"/>
    </location>
</feature>
<dbReference type="NCBIfam" id="TIGR00437">
    <property type="entry name" value="feoB"/>
    <property type="match status" value="1"/>
</dbReference>
<evidence type="ECO:0000256" key="3">
    <source>
        <dbReference type="ARBA" id="ARBA00022448"/>
    </source>
</evidence>
<dbReference type="GO" id="GO:0015093">
    <property type="term" value="F:ferrous iron transmembrane transporter activity"/>
    <property type="evidence" value="ECO:0007669"/>
    <property type="project" value="UniProtKB-UniRule"/>
</dbReference>
<dbReference type="PANTHER" id="PTHR43185">
    <property type="entry name" value="FERROUS IRON TRANSPORT PROTEIN B"/>
    <property type="match status" value="1"/>
</dbReference>
<keyword evidence="9 16" id="KW-0408">Iron</keyword>
<feature type="binding site" evidence="15">
    <location>
        <position position="25"/>
    </location>
    <ligand>
        <name>Mg(2+)</name>
        <dbReference type="ChEBI" id="CHEBI:18420"/>
        <label>2</label>
    </ligand>
</feature>
<feature type="transmembrane region" description="Helical" evidence="16">
    <location>
        <begin position="545"/>
        <end position="565"/>
    </location>
</feature>